<accession>A0A0C9VFN3</accession>
<keyword evidence="2" id="KW-1185">Reference proteome</keyword>
<name>A0A0C9VFN3_SPHS4</name>
<dbReference type="OrthoDB" id="3038299at2759"/>
<dbReference type="EMBL" id="KN837180">
    <property type="protein sequence ID" value="KIJ36221.1"/>
    <property type="molecule type" value="Genomic_DNA"/>
</dbReference>
<dbReference type="AlphaFoldDB" id="A0A0C9VFN3"/>
<evidence type="ECO:0000313" key="2">
    <source>
        <dbReference type="Proteomes" id="UP000054279"/>
    </source>
</evidence>
<sequence length="49" mass="5393">DLSKLGMPRNKSQRIRGTAVICGRSIPGLLTARICSDHFENVVIVEPED</sequence>
<dbReference type="HOGENOM" id="CLU_3147341_0_0_1"/>
<evidence type="ECO:0000313" key="1">
    <source>
        <dbReference type="EMBL" id="KIJ36221.1"/>
    </source>
</evidence>
<protein>
    <submittedName>
        <fullName evidence="1">Uncharacterized protein</fullName>
    </submittedName>
</protein>
<reference evidence="1 2" key="1">
    <citation type="submission" date="2014-06" db="EMBL/GenBank/DDBJ databases">
        <title>Evolutionary Origins and Diversification of the Mycorrhizal Mutualists.</title>
        <authorList>
            <consortium name="DOE Joint Genome Institute"/>
            <consortium name="Mycorrhizal Genomics Consortium"/>
            <person name="Kohler A."/>
            <person name="Kuo A."/>
            <person name="Nagy L.G."/>
            <person name="Floudas D."/>
            <person name="Copeland A."/>
            <person name="Barry K.W."/>
            <person name="Cichocki N."/>
            <person name="Veneault-Fourrey C."/>
            <person name="LaButti K."/>
            <person name="Lindquist E.A."/>
            <person name="Lipzen A."/>
            <person name="Lundell T."/>
            <person name="Morin E."/>
            <person name="Murat C."/>
            <person name="Riley R."/>
            <person name="Ohm R."/>
            <person name="Sun H."/>
            <person name="Tunlid A."/>
            <person name="Henrissat B."/>
            <person name="Grigoriev I.V."/>
            <person name="Hibbett D.S."/>
            <person name="Martin F."/>
        </authorList>
    </citation>
    <scope>NUCLEOTIDE SEQUENCE [LARGE SCALE GENOMIC DNA]</scope>
    <source>
        <strain evidence="1 2">SS14</strain>
    </source>
</reference>
<organism evidence="1 2">
    <name type="scientific">Sphaerobolus stellatus (strain SS14)</name>
    <dbReference type="NCBI Taxonomy" id="990650"/>
    <lineage>
        <taxon>Eukaryota</taxon>
        <taxon>Fungi</taxon>
        <taxon>Dikarya</taxon>
        <taxon>Basidiomycota</taxon>
        <taxon>Agaricomycotina</taxon>
        <taxon>Agaricomycetes</taxon>
        <taxon>Phallomycetidae</taxon>
        <taxon>Geastrales</taxon>
        <taxon>Sphaerobolaceae</taxon>
        <taxon>Sphaerobolus</taxon>
    </lineage>
</organism>
<proteinExistence type="predicted"/>
<gene>
    <name evidence="1" type="ORF">M422DRAFT_179637</name>
</gene>
<dbReference type="Proteomes" id="UP000054279">
    <property type="component" value="Unassembled WGS sequence"/>
</dbReference>
<feature type="non-terminal residue" evidence="1">
    <location>
        <position position="1"/>
    </location>
</feature>